<gene>
    <name evidence="5" type="ORF">RJ639_042202</name>
</gene>
<protein>
    <recommendedName>
        <fullName evidence="4">Acyltransferase</fullName>
        <ecNumber evidence="4">2.3.1.-</ecNumber>
    </recommendedName>
</protein>
<evidence type="ECO:0000313" key="6">
    <source>
        <dbReference type="Proteomes" id="UP001188597"/>
    </source>
</evidence>
<dbReference type="PANTHER" id="PTHR22753:SF24">
    <property type="entry name" value="ESTERASE_LIPASE_THIOESTERASE FAMILY PROTEIN"/>
    <property type="match status" value="1"/>
</dbReference>
<sequence>MERKWCEVVPERNGGDTGARSATSGDVRCTIAVSPAINYAISADFLGFEKPLKVADKYLFNRLKSAFEGSPTTKPSGSFYRRSKCIDYASDYFPPSPSTFKKIHESQRWLEVTTSPVTLSTLGNGKIVRGLAGIPSEGPVLFVGYHMLLGRELDLLVNRFWVEGNIHLRAIAHPMMFEKLKKGKLPDLSAFDKLRTMGAVPVSATNFYRLLSLKSHVLLYPGGVREALHRKGEDYKLFWPEQSEFVRMASRFGAKIIPFGSVGEDDIGQLILDYEDQLKIPFLKAFNEEVNNEVMKLRTDSQGEVANQDLHLPVVLPKVPGRFYYYFGKPIETEGRMQELKNKDKALELYLQVKSEVERCVAYLKEKRKNDPYRNILPRSIFHAIHGSESEVPTFEL</sequence>
<dbReference type="PANTHER" id="PTHR22753">
    <property type="entry name" value="TRANSMEMBRANE PROTEIN 68"/>
    <property type="match status" value="1"/>
</dbReference>
<proteinExistence type="inferred from homology"/>
<name>A0AA88WI77_9ASTE</name>
<evidence type="ECO:0000256" key="1">
    <source>
        <dbReference type="ARBA" id="ARBA00005420"/>
    </source>
</evidence>
<dbReference type="GO" id="GO:0005789">
    <property type="term" value="C:endoplasmic reticulum membrane"/>
    <property type="evidence" value="ECO:0007669"/>
    <property type="project" value="UniProtKB-SubCell"/>
</dbReference>
<keyword evidence="2 4" id="KW-0808">Transferase</keyword>
<comment type="subcellular location">
    <subcellularLocation>
        <location evidence="4">Endoplasmic reticulum membrane</location>
        <topology evidence="4">Multi-pass membrane protein</topology>
    </subcellularLocation>
</comment>
<dbReference type="Proteomes" id="UP001188597">
    <property type="component" value="Unassembled WGS sequence"/>
</dbReference>
<organism evidence="5 6">
    <name type="scientific">Escallonia herrerae</name>
    <dbReference type="NCBI Taxonomy" id="1293975"/>
    <lineage>
        <taxon>Eukaryota</taxon>
        <taxon>Viridiplantae</taxon>
        <taxon>Streptophyta</taxon>
        <taxon>Embryophyta</taxon>
        <taxon>Tracheophyta</taxon>
        <taxon>Spermatophyta</taxon>
        <taxon>Magnoliopsida</taxon>
        <taxon>eudicotyledons</taxon>
        <taxon>Gunneridae</taxon>
        <taxon>Pentapetalae</taxon>
        <taxon>asterids</taxon>
        <taxon>campanulids</taxon>
        <taxon>Escalloniales</taxon>
        <taxon>Escalloniaceae</taxon>
        <taxon>Escallonia</taxon>
    </lineage>
</organism>
<dbReference type="GO" id="GO:0019432">
    <property type="term" value="P:triglyceride biosynthetic process"/>
    <property type="evidence" value="ECO:0007669"/>
    <property type="project" value="UniProtKB-ARBA"/>
</dbReference>
<evidence type="ECO:0000256" key="2">
    <source>
        <dbReference type="ARBA" id="ARBA00022679"/>
    </source>
</evidence>
<reference evidence="5" key="1">
    <citation type="submission" date="2022-12" db="EMBL/GenBank/DDBJ databases">
        <title>Draft genome assemblies for two species of Escallonia (Escalloniales).</title>
        <authorList>
            <person name="Chanderbali A."/>
            <person name="Dervinis C."/>
            <person name="Anghel I."/>
            <person name="Soltis D."/>
            <person name="Soltis P."/>
            <person name="Zapata F."/>
        </authorList>
    </citation>
    <scope>NUCLEOTIDE SEQUENCE</scope>
    <source>
        <strain evidence="5">UCBG64.0493</strain>
        <tissue evidence="5">Leaf</tissue>
    </source>
</reference>
<dbReference type="CDD" id="cd07987">
    <property type="entry name" value="LPLAT_MGAT-like"/>
    <property type="match status" value="1"/>
</dbReference>
<evidence type="ECO:0000313" key="5">
    <source>
        <dbReference type="EMBL" id="KAK3026749.1"/>
    </source>
</evidence>
<keyword evidence="3" id="KW-0012">Acyltransferase</keyword>
<dbReference type="EC" id="2.3.1.-" evidence="4"/>
<accession>A0AA88WI77</accession>
<dbReference type="AlphaFoldDB" id="A0AA88WI77"/>
<dbReference type="InterPro" id="IPR007130">
    <property type="entry name" value="DAGAT"/>
</dbReference>
<dbReference type="EMBL" id="JAVXUP010000489">
    <property type="protein sequence ID" value="KAK3026749.1"/>
    <property type="molecule type" value="Genomic_DNA"/>
</dbReference>
<dbReference type="Pfam" id="PF03982">
    <property type="entry name" value="DAGAT"/>
    <property type="match status" value="1"/>
</dbReference>
<keyword evidence="6" id="KW-1185">Reference proteome</keyword>
<evidence type="ECO:0000256" key="4">
    <source>
        <dbReference type="RuleBase" id="RU367023"/>
    </source>
</evidence>
<evidence type="ECO:0000256" key="3">
    <source>
        <dbReference type="ARBA" id="ARBA00023315"/>
    </source>
</evidence>
<comment type="caution">
    <text evidence="5">The sequence shown here is derived from an EMBL/GenBank/DDBJ whole genome shotgun (WGS) entry which is preliminary data.</text>
</comment>
<comment type="similarity">
    <text evidence="1 4">Belongs to the diacylglycerol acyltransferase family.</text>
</comment>
<keyword evidence="4" id="KW-0256">Endoplasmic reticulum</keyword>
<dbReference type="GO" id="GO:0004144">
    <property type="term" value="F:diacylglycerol O-acyltransferase activity"/>
    <property type="evidence" value="ECO:0007669"/>
    <property type="project" value="UniProtKB-ARBA"/>
</dbReference>